<evidence type="ECO:0000313" key="3">
    <source>
        <dbReference type="Proteomes" id="UP001391051"/>
    </source>
</evidence>
<dbReference type="EMBL" id="JAQQWE010000010">
    <property type="protein sequence ID" value="KAK7937379.1"/>
    <property type="molecule type" value="Genomic_DNA"/>
</dbReference>
<organism evidence="2 3">
    <name type="scientific">Apiospora aurea</name>
    <dbReference type="NCBI Taxonomy" id="335848"/>
    <lineage>
        <taxon>Eukaryota</taxon>
        <taxon>Fungi</taxon>
        <taxon>Dikarya</taxon>
        <taxon>Ascomycota</taxon>
        <taxon>Pezizomycotina</taxon>
        <taxon>Sordariomycetes</taxon>
        <taxon>Xylariomycetidae</taxon>
        <taxon>Amphisphaeriales</taxon>
        <taxon>Apiosporaceae</taxon>
        <taxon>Apiospora</taxon>
    </lineage>
</organism>
<feature type="region of interest" description="Disordered" evidence="1">
    <location>
        <begin position="232"/>
        <end position="315"/>
    </location>
</feature>
<reference evidence="2 3" key="1">
    <citation type="submission" date="2023-01" db="EMBL/GenBank/DDBJ databases">
        <title>Analysis of 21 Apiospora genomes using comparative genomics revels a genus with tremendous synthesis potential of carbohydrate active enzymes and secondary metabolites.</title>
        <authorList>
            <person name="Sorensen T."/>
        </authorList>
    </citation>
    <scope>NUCLEOTIDE SEQUENCE [LARGE SCALE GENOMIC DNA]</scope>
    <source>
        <strain evidence="2 3">CBS 24483</strain>
    </source>
</reference>
<name>A0ABR1PSF2_9PEZI</name>
<dbReference type="GeneID" id="92083531"/>
<comment type="caution">
    <text evidence="2">The sequence shown here is derived from an EMBL/GenBank/DDBJ whole genome shotgun (WGS) entry which is preliminary data.</text>
</comment>
<gene>
    <name evidence="2" type="ORF">PG986_014247</name>
</gene>
<keyword evidence="3" id="KW-1185">Reference proteome</keyword>
<feature type="region of interest" description="Disordered" evidence="1">
    <location>
        <begin position="98"/>
        <end position="120"/>
    </location>
</feature>
<protein>
    <submittedName>
        <fullName evidence="2">Uncharacterized protein</fullName>
    </submittedName>
</protein>
<proteinExistence type="predicted"/>
<feature type="compositionally biased region" description="Acidic residues" evidence="1">
    <location>
        <begin position="267"/>
        <end position="278"/>
    </location>
</feature>
<evidence type="ECO:0000313" key="2">
    <source>
        <dbReference type="EMBL" id="KAK7937379.1"/>
    </source>
</evidence>
<dbReference type="RefSeq" id="XP_066692707.1">
    <property type="nucleotide sequence ID" value="XM_066850469.1"/>
</dbReference>
<feature type="compositionally biased region" description="Basic and acidic residues" evidence="1">
    <location>
        <begin position="104"/>
        <end position="114"/>
    </location>
</feature>
<accession>A0ABR1PSF2</accession>
<evidence type="ECO:0000256" key="1">
    <source>
        <dbReference type="SAM" id="MobiDB-lite"/>
    </source>
</evidence>
<sequence length="327" mass="36315">MSFEDQDRAVDINGRSVQIPPLFSHPEPITMAAYYANHTDWRDAFDDVSEASNTSIWRSAATELTEAEEAPASDNEGTYSYLLVGFFYPGLDIGVANDRPNPTGREKAGNSTDHESEEPATAADLGLVVVPLNAPRRFYLLVDMVEGPCMPLTFHEAFIFYLPHFRVKSIRKLRWRRWNQEVRYYASSIRNKSARESFYRTLDLDMLNEIYGGLSGEDMSLGLGTEESLEEDTALFLSEESSSESGRSFLTDSEEASSESGSVMPDVMEDIPDEEEPPVESAGAPSKQEETRASSQNDADELDTNSEPASQDAVDYVVRTALELLGA</sequence>
<dbReference type="Proteomes" id="UP001391051">
    <property type="component" value="Unassembled WGS sequence"/>
</dbReference>